<organism evidence="2 3">
    <name type="scientific">Engelhardtia mirabilis</name>
    <dbReference type="NCBI Taxonomy" id="2528011"/>
    <lineage>
        <taxon>Bacteria</taxon>
        <taxon>Pseudomonadati</taxon>
        <taxon>Planctomycetota</taxon>
        <taxon>Planctomycetia</taxon>
        <taxon>Planctomycetia incertae sedis</taxon>
        <taxon>Engelhardtia</taxon>
    </lineage>
</organism>
<feature type="chain" id="PRO_5022152734" description="DUF2959 domain-containing protein" evidence="1">
    <location>
        <begin position="19"/>
        <end position="216"/>
    </location>
</feature>
<evidence type="ECO:0000256" key="1">
    <source>
        <dbReference type="SAM" id="SignalP"/>
    </source>
</evidence>
<evidence type="ECO:0008006" key="4">
    <source>
        <dbReference type="Google" id="ProtNLM"/>
    </source>
</evidence>
<name>A0A518BMV2_9BACT</name>
<accession>A0A518BMV2</accession>
<proteinExistence type="predicted"/>
<evidence type="ECO:0000313" key="2">
    <source>
        <dbReference type="EMBL" id="QDU68311.1"/>
    </source>
</evidence>
<dbReference type="RefSeq" id="WP_145067211.1">
    <property type="nucleotide sequence ID" value="NZ_CP036287.1"/>
</dbReference>
<dbReference type="EMBL" id="CP036287">
    <property type="protein sequence ID" value="QDU68311.1"/>
    <property type="molecule type" value="Genomic_DNA"/>
</dbReference>
<protein>
    <recommendedName>
        <fullName evidence="4">DUF2959 domain-containing protein</fullName>
    </recommendedName>
</protein>
<gene>
    <name evidence="2" type="ORF">Pla133_34070</name>
</gene>
<dbReference type="Pfam" id="PF11172">
    <property type="entry name" value="DUF2959"/>
    <property type="match status" value="1"/>
</dbReference>
<reference evidence="2 3" key="1">
    <citation type="submission" date="2019-02" db="EMBL/GenBank/DDBJ databases">
        <title>Deep-cultivation of Planctomycetes and their phenomic and genomic characterization uncovers novel biology.</title>
        <authorList>
            <person name="Wiegand S."/>
            <person name="Jogler M."/>
            <person name="Boedeker C."/>
            <person name="Pinto D."/>
            <person name="Vollmers J."/>
            <person name="Rivas-Marin E."/>
            <person name="Kohn T."/>
            <person name="Peeters S.H."/>
            <person name="Heuer A."/>
            <person name="Rast P."/>
            <person name="Oberbeckmann S."/>
            <person name="Bunk B."/>
            <person name="Jeske O."/>
            <person name="Meyerdierks A."/>
            <person name="Storesund J.E."/>
            <person name="Kallscheuer N."/>
            <person name="Luecker S."/>
            <person name="Lage O.M."/>
            <person name="Pohl T."/>
            <person name="Merkel B.J."/>
            <person name="Hornburger P."/>
            <person name="Mueller R.-W."/>
            <person name="Bruemmer F."/>
            <person name="Labrenz M."/>
            <person name="Spormann A.M."/>
            <person name="Op den Camp H."/>
            <person name="Overmann J."/>
            <person name="Amann R."/>
            <person name="Jetten M.S.M."/>
            <person name="Mascher T."/>
            <person name="Medema M.H."/>
            <person name="Devos D.P."/>
            <person name="Kaster A.-K."/>
            <person name="Ovreas L."/>
            <person name="Rohde M."/>
            <person name="Galperin M.Y."/>
            <person name="Jogler C."/>
        </authorList>
    </citation>
    <scope>NUCLEOTIDE SEQUENCE [LARGE SCALE GENOMIC DNA]</scope>
    <source>
        <strain evidence="2 3">Pla133</strain>
    </source>
</reference>
<feature type="signal peptide" evidence="1">
    <location>
        <begin position="1"/>
        <end position="18"/>
    </location>
</feature>
<keyword evidence="1" id="KW-0732">Signal</keyword>
<dbReference type="InterPro" id="IPR021342">
    <property type="entry name" value="DUF2959"/>
</dbReference>
<dbReference type="Proteomes" id="UP000316921">
    <property type="component" value="Chromosome"/>
</dbReference>
<sequence length="216" mass="24188" precursor="true">MRTSLSILLLLPLLQPLAGCQSAYFATMEQLGFAKREILVDRVEDGQQTQREAQEQVRTTYQRFVALTGYDGGDLQAAYQSLDREYRRCEAKSDEVKASIRGIESVAMAMFSEWRDEIATITDDDLRAKSKVLREQTQDRYDVLLAKMHTSASKMDPVLATFRDHVLFLKHNLNAQAIQSLEGTAITIEGQVEALIAEMQASIDEADAFISSMGVS</sequence>
<keyword evidence="3" id="KW-1185">Reference proteome</keyword>
<dbReference type="AlphaFoldDB" id="A0A518BMV2"/>
<dbReference type="KEGG" id="pbap:Pla133_34070"/>
<evidence type="ECO:0000313" key="3">
    <source>
        <dbReference type="Proteomes" id="UP000316921"/>
    </source>
</evidence>